<keyword evidence="2 6" id="KW-0812">Transmembrane</keyword>
<protein>
    <submittedName>
        <fullName evidence="8">TonB family protein</fullName>
    </submittedName>
</protein>
<dbReference type="NCBIfam" id="TIGR01352">
    <property type="entry name" value="tonB_Cterm"/>
    <property type="match status" value="1"/>
</dbReference>
<feature type="compositionally biased region" description="Polar residues" evidence="5">
    <location>
        <begin position="276"/>
        <end position="295"/>
    </location>
</feature>
<organism evidence="8 9">
    <name type="scientific">Fulvivirga marina</name>
    <dbReference type="NCBI Taxonomy" id="2494733"/>
    <lineage>
        <taxon>Bacteria</taxon>
        <taxon>Pseudomonadati</taxon>
        <taxon>Bacteroidota</taxon>
        <taxon>Cytophagia</taxon>
        <taxon>Cytophagales</taxon>
        <taxon>Fulvivirgaceae</taxon>
        <taxon>Fulvivirga</taxon>
    </lineage>
</organism>
<dbReference type="Pfam" id="PF13715">
    <property type="entry name" value="CarbopepD_reg_2"/>
    <property type="match status" value="1"/>
</dbReference>
<dbReference type="InterPro" id="IPR006260">
    <property type="entry name" value="TonB/TolA_C"/>
</dbReference>
<reference evidence="8" key="1">
    <citation type="submission" date="2021-01" db="EMBL/GenBank/DDBJ databases">
        <title>Fulvivirga kasyanovii gen. nov., sp nov., a novel member of the phylum Bacteroidetes isolated from seawater in a mussel farm.</title>
        <authorList>
            <person name="Zhao L.-H."/>
            <person name="Wang Z.-J."/>
        </authorList>
    </citation>
    <scope>NUCLEOTIDE SEQUENCE</scope>
    <source>
        <strain evidence="8">29W222</strain>
    </source>
</reference>
<dbReference type="InterPro" id="IPR008969">
    <property type="entry name" value="CarboxyPept-like_regulatory"/>
</dbReference>
<evidence type="ECO:0000256" key="1">
    <source>
        <dbReference type="ARBA" id="ARBA00004167"/>
    </source>
</evidence>
<feature type="transmembrane region" description="Helical" evidence="6">
    <location>
        <begin position="79"/>
        <end position="100"/>
    </location>
</feature>
<feature type="region of interest" description="Disordered" evidence="5">
    <location>
        <begin position="274"/>
        <end position="295"/>
    </location>
</feature>
<dbReference type="RefSeq" id="WP_202856107.1">
    <property type="nucleotide sequence ID" value="NZ_JAEUGD010000031.1"/>
</dbReference>
<evidence type="ECO:0000256" key="2">
    <source>
        <dbReference type="ARBA" id="ARBA00022692"/>
    </source>
</evidence>
<evidence type="ECO:0000256" key="3">
    <source>
        <dbReference type="ARBA" id="ARBA00022989"/>
    </source>
</evidence>
<dbReference type="Proteomes" id="UP000614216">
    <property type="component" value="Unassembled WGS sequence"/>
</dbReference>
<dbReference type="EMBL" id="JAEUGD010000031">
    <property type="protein sequence ID" value="MBL6446575.1"/>
    <property type="molecule type" value="Genomic_DNA"/>
</dbReference>
<dbReference type="InterPro" id="IPR037682">
    <property type="entry name" value="TonB_C"/>
</dbReference>
<feature type="compositionally biased region" description="Basic and acidic residues" evidence="5">
    <location>
        <begin position="152"/>
        <end position="167"/>
    </location>
</feature>
<evidence type="ECO:0000256" key="4">
    <source>
        <dbReference type="ARBA" id="ARBA00023136"/>
    </source>
</evidence>
<accession>A0A937FUV5</accession>
<gene>
    <name evidence="8" type="ORF">JMN32_09655</name>
</gene>
<feature type="domain" description="TonB C-terminal" evidence="7">
    <location>
        <begin position="401"/>
        <end position="488"/>
    </location>
</feature>
<sequence length="488" mass="53528">MSNRKNDIGSTLSPKVIEKYLNGGLSHKEMHEVEKLMLNSDFDAEAMEGFEEVGTSTMQQDLSLLKQKIDHEVKPKRNIIIWIKIAASVALLAITTAILFNIDFFNPAKQLAKSEVEEKVKPNTGISESGTTPQPAPIQDSLIALNKKEIEKEADTEARESKSERQKPSITTDNKIVEQPGADMAMEPEPLVEAKEEPAELTKVEKELAMTEDVDHIAYEDVEIEMVEEVVADEVPDPEIEEALKGKVAGVQATENPRAVSKAKKKREESKAMLRSATQEESVSQNVRGQVTSTDDGTGLPGVNVIIKGTATGTVTDFEGNYALNIPQGTDPTLVVSFIGLNPKEINAAGQSVVNIEMEPDATQLSEVVVTAMDVEREQRSLAYSVQTIEMDKDNRADIVPASPEGGKSSFKNYLQENAKPINGREGKVVVEFEVTPTGDLINFRIVRGQGAVLNKEAIRLIKEGPKWSPALRNGTPDQDKIRVKVKF</sequence>
<dbReference type="Gene3D" id="3.30.1150.10">
    <property type="match status" value="1"/>
</dbReference>
<feature type="region of interest" description="Disordered" evidence="5">
    <location>
        <begin position="152"/>
        <end position="182"/>
    </location>
</feature>
<dbReference type="SUPFAM" id="SSF49464">
    <property type="entry name" value="Carboxypeptidase regulatory domain-like"/>
    <property type="match status" value="1"/>
</dbReference>
<keyword evidence="4 6" id="KW-0472">Membrane</keyword>
<keyword evidence="9" id="KW-1185">Reference proteome</keyword>
<comment type="subcellular location">
    <subcellularLocation>
        <location evidence="1">Membrane</location>
        <topology evidence="1">Single-pass membrane protein</topology>
    </subcellularLocation>
</comment>
<proteinExistence type="predicted"/>
<comment type="caution">
    <text evidence="8">The sequence shown here is derived from an EMBL/GenBank/DDBJ whole genome shotgun (WGS) entry which is preliminary data.</text>
</comment>
<dbReference type="SUPFAM" id="SSF74653">
    <property type="entry name" value="TolA/TonB C-terminal domain"/>
    <property type="match status" value="1"/>
</dbReference>
<evidence type="ECO:0000256" key="6">
    <source>
        <dbReference type="SAM" id="Phobius"/>
    </source>
</evidence>
<name>A0A937FUV5_9BACT</name>
<evidence type="ECO:0000313" key="9">
    <source>
        <dbReference type="Proteomes" id="UP000614216"/>
    </source>
</evidence>
<dbReference type="AlphaFoldDB" id="A0A937FUV5"/>
<evidence type="ECO:0000259" key="7">
    <source>
        <dbReference type="PROSITE" id="PS52015"/>
    </source>
</evidence>
<keyword evidence="3 6" id="KW-1133">Transmembrane helix</keyword>
<dbReference type="Pfam" id="PF03544">
    <property type="entry name" value="TonB_C"/>
    <property type="match status" value="1"/>
</dbReference>
<dbReference type="PROSITE" id="PS52015">
    <property type="entry name" value="TONB_CTD"/>
    <property type="match status" value="1"/>
</dbReference>
<evidence type="ECO:0000256" key="5">
    <source>
        <dbReference type="SAM" id="MobiDB-lite"/>
    </source>
</evidence>
<evidence type="ECO:0000313" key="8">
    <source>
        <dbReference type="EMBL" id="MBL6446575.1"/>
    </source>
</evidence>
<dbReference type="GO" id="GO:0055085">
    <property type="term" value="P:transmembrane transport"/>
    <property type="evidence" value="ECO:0007669"/>
    <property type="project" value="InterPro"/>
</dbReference>
<dbReference type="GO" id="GO:0016020">
    <property type="term" value="C:membrane"/>
    <property type="evidence" value="ECO:0007669"/>
    <property type="project" value="UniProtKB-SubCell"/>
</dbReference>
<dbReference type="Gene3D" id="2.60.40.1120">
    <property type="entry name" value="Carboxypeptidase-like, regulatory domain"/>
    <property type="match status" value="1"/>
</dbReference>